<dbReference type="AlphaFoldDB" id="A0A8I5NRF5"/>
<dbReference type="GeneTree" id="ENSGT00940000164709"/>
<dbReference type="PRINTS" id="PR02045">
    <property type="entry name" value="F138DOMAIN"/>
</dbReference>
<proteinExistence type="predicted"/>
<evidence type="ECO:0000313" key="2">
    <source>
        <dbReference type="Proteomes" id="UP000028761"/>
    </source>
</evidence>
<dbReference type="PANTHER" id="PTHR12138">
    <property type="entry name" value="PRIMATE-EXPANDED PROTEIN FAMILY"/>
    <property type="match status" value="1"/>
</dbReference>
<protein>
    <submittedName>
        <fullName evidence="1">Uncharacterized protein</fullName>
    </submittedName>
</protein>
<dbReference type="Ensembl" id="ENSPANT00000071578.1">
    <property type="protein sequence ID" value="ENSPANP00000053570.1"/>
    <property type="gene ID" value="ENSPANG00000038338.1"/>
</dbReference>
<evidence type="ECO:0000313" key="1">
    <source>
        <dbReference type="Ensembl" id="ENSPANP00000053570.1"/>
    </source>
</evidence>
<reference evidence="1" key="3">
    <citation type="submission" date="2025-09" db="UniProtKB">
        <authorList>
            <consortium name="Ensembl"/>
        </authorList>
    </citation>
    <scope>IDENTIFICATION</scope>
</reference>
<keyword evidence="2" id="KW-1185">Reference proteome</keyword>
<name>A0A8I5NRF5_PAPAN</name>
<organism evidence="1 2">
    <name type="scientific">Papio anubis</name>
    <name type="common">Olive baboon</name>
    <dbReference type="NCBI Taxonomy" id="9555"/>
    <lineage>
        <taxon>Eukaryota</taxon>
        <taxon>Metazoa</taxon>
        <taxon>Chordata</taxon>
        <taxon>Craniata</taxon>
        <taxon>Vertebrata</taxon>
        <taxon>Euteleostomi</taxon>
        <taxon>Mammalia</taxon>
        <taxon>Eutheria</taxon>
        <taxon>Euarchontoglires</taxon>
        <taxon>Primates</taxon>
        <taxon>Haplorrhini</taxon>
        <taxon>Catarrhini</taxon>
        <taxon>Cercopithecidae</taxon>
        <taxon>Cercopithecinae</taxon>
        <taxon>Papio</taxon>
    </lineage>
</organism>
<dbReference type="Proteomes" id="UP000028761">
    <property type="component" value="Chromosome 3"/>
</dbReference>
<reference evidence="1 2" key="1">
    <citation type="submission" date="2012-03" db="EMBL/GenBank/DDBJ databases">
        <title>Whole Genome Assembly of Papio anubis.</title>
        <authorList>
            <person name="Liu Y.L."/>
            <person name="Abraham K.A."/>
            <person name="Akbar H.A."/>
            <person name="Ali S.A."/>
            <person name="Anosike U.A."/>
            <person name="Aqrawi P.A."/>
            <person name="Arias F.A."/>
            <person name="Attaway T.A."/>
            <person name="Awwad R.A."/>
            <person name="Babu C.B."/>
            <person name="Bandaranaike D.B."/>
            <person name="Battles P.B."/>
            <person name="Bell A.B."/>
            <person name="Beltran B.B."/>
            <person name="Berhane-Mersha D.B."/>
            <person name="Bess C.B."/>
            <person name="Bickham C.B."/>
            <person name="Bolden T.B."/>
            <person name="Carter K.C."/>
            <person name="Chau D.C."/>
            <person name="Chavez A.C."/>
            <person name="Clerc-Blankenburg K.C."/>
            <person name="Coyle M.C."/>
            <person name="Dao M.D."/>
            <person name="Davila M.L.D."/>
            <person name="Davy-Carroll L.D."/>
            <person name="Denson S.D."/>
            <person name="Dinh H.D."/>
            <person name="Fernandez S.F."/>
            <person name="Fernando P.F."/>
            <person name="Forbes L.F."/>
            <person name="Francis C.F."/>
            <person name="Francisco L.F."/>
            <person name="Fu Q.F."/>
            <person name="Garcia-Iii R.G."/>
            <person name="Garrett T.G."/>
            <person name="Gross S.G."/>
            <person name="Gubbala S.G."/>
            <person name="Hirani K.H."/>
            <person name="Hogues M.H."/>
            <person name="Hollins B.H."/>
            <person name="Jackson L.J."/>
            <person name="Javaid M.J."/>
            <person name="Jhangiani S.J."/>
            <person name="Johnson A.J."/>
            <person name="Johnson B.J."/>
            <person name="Jones J.J."/>
            <person name="Joshi V.J."/>
            <person name="Kalu J.K."/>
            <person name="Khan N.K."/>
            <person name="Korchina V.K."/>
            <person name="Kovar C.K."/>
            <person name="Lago L.L."/>
            <person name="Lara F.L."/>
            <person name="Le T.-K.L."/>
            <person name="Lee S.L."/>
            <person name="Legall-Iii F.L."/>
            <person name="Lemon S.L."/>
            <person name="Liu J.L."/>
            <person name="Liu Y.-S.L."/>
            <person name="Liyanage D.L."/>
            <person name="Lopez J.L."/>
            <person name="Lorensuhewa L.L."/>
            <person name="Mata R.M."/>
            <person name="Mathew T.M."/>
            <person name="Mercado C.M."/>
            <person name="Mercado I.M."/>
            <person name="Morales K.M."/>
            <person name="Morgan M.M."/>
            <person name="Munidasa M.M."/>
            <person name="Ngo D.N."/>
            <person name="Nguyen L.N."/>
            <person name="Nguyen T.N."/>
            <person name="Nguyen N.N."/>
            <person name="Obregon M.O."/>
            <person name="Okwuonu G.O."/>
            <person name="Ongeri F.O."/>
            <person name="Onwere C.O."/>
            <person name="Osifeso I.O."/>
            <person name="Parra A.P."/>
            <person name="Patil S.P."/>
            <person name="Perez A.P."/>
            <person name="Perez Y.P."/>
            <person name="Pham C.P."/>
            <person name="Pu L.-L.P."/>
            <person name="Puazo M.P."/>
            <person name="Quiroz J.Q."/>
            <person name="Rouhana J.R."/>
            <person name="Ruiz M.R."/>
            <person name="Ruiz S.-J.R."/>
            <person name="Saada N.S."/>
            <person name="Santibanez J.S."/>
            <person name="Scheel M.S."/>
            <person name="Schneider B.S."/>
            <person name="Simmons D.S."/>
            <person name="Sisson I.S."/>
            <person name="Tang L.-Y.T."/>
            <person name="Thornton R.T."/>
            <person name="Tisius J.T."/>
            <person name="Toledanes G.T."/>
            <person name="Trejos Z.T."/>
            <person name="Usmani K.U."/>
            <person name="Varghese R.V."/>
            <person name="Vattathil S.V."/>
            <person name="Vee V.V."/>
            <person name="Walker D.W."/>
            <person name="Weissenberger G.W."/>
            <person name="White C.W."/>
            <person name="Williams A.W."/>
            <person name="Woodworth J.W."/>
            <person name="Wright R.W."/>
            <person name="Zhu Y.Z."/>
            <person name="Han Y.H."/>
            <person name="Newsham I.N."/>
            <person name="Nazareth L.N."/>
            <person name="Worley K.W."/>
            <person name="Muzny D.M."/>
            <person name="Rogers J.R."/>
            <person name="Gibbs R.G."/>
        </authorList>
    </citation>
    <scope>NUCLEOTIDE SEQUENCE [LARGE SCALE GENOMIC DNA]</scope>
</reference>
<sequence length="133" mass="15034">KPNKTKSKNYLFPNLVFLRQSLTLLPRLECTGAIWAHCNLSPGFKQFSRLSLLSSWDCRHPPSCLANFCIFVEMGFHHVVQAGLELLTSDDLPATASQSAGITDVSRRTRPNLDFLNQLLKVGLKKINDWVMF</sequence>
<reference evidence="1" key="2">
    <citation type="submission" date="2025-08" db="UniProtKB">
        <authorList>
            <consortium name="Ensembl"/>
        </authorList>
    </citation>
    <scope>IDENTIFICATION</scope>
</reference>
<dbReference type="PANTHER" id="PTHR12138:SF162">
    <property type="entry name" value="CHROMOSOME UNDETERMINED SCAFFOLD_275, WHOLE GENOME SHOTGUN SEQUENCE"/>
    <property type="match status" value="1"/>
</dbReference>
<accession>A0A8I5NRF5</accession>